<evidence type="ECO:0000313" key="1">
    <source>
        <dbReference type="EMBL" id="GHA71833.1"/>
    </source>
</evidence>
<comment type="caution">
    <text evidence="1">The sequence shown here is derived from an EMBL/GenBank/DDBJ whole genome shotgun (WGS) entry which is preliminary data.</text>
</comment>
<reference evidence="2" key="1">
    <citation type="journal article" date="2019" name="Int. J. Syst. Evol. Microbiol.">
        <title>The Global Catalogue of Microorganisms (GCM) 10K type strain sequencing project: providing services to taxonomists for standard genome sequencing and annotation.</title>
        <authorList>
            <consortium name="The Broad Institute Genomics Platform"/>
            <consortium name="The Broad Institute Genome Sequencing Center for Infectious Disease"/>
            <person name="Wu L."/>
            <person name="Ma J."/>
        </authorList>
    </citation>
    <scope>NUCLEOTIDE SEQUENCE [LARGE SCALE GENOMIC DNA]</scope>
    <source>
        <strain evidence="2">JCM 4733</strain>
    </source>
</reference>
<dbReference type="EMBL" id="BMVN01000082">
    <property type="protein sequence ID" value="GHA71833.1"/>
    <property type="molecule type" value="Genomic_DNA"/>
</dbReference>
<sequence>MAELTGGCDGHLRALRPDGAADGIDEEELLLHSHRQHSGHLHEGRGTGSRGIIGRKLLLWLTGHDARLWQKALPRRWRNGALVQF</sequence>
<proteinExistence type="predicted"/>
<dbReference type="Proteomes" id="UP000653644">
    <property type="component" value="Unassembled WGS sequence"/>
</dbReference>
<name>A0ABQ3DBS2_9ACTN</name>
<gene>
    <name evidence="1" type="ORF">GCM10010345_88610</name>
</gene>
<organism evidence="1 2">
    <name type="scientific">Streptomyces canarius</name>
    <dbReference type="NCBI Taxonomy" id="285453"/>
    <lineage>
        <taxon>Bacteria</taxon>
        <taxon>Bacillati</taxon>
        <taxon>Actinomycetota</taxon>
        <taxon>Actinomycetes</taxon>
        <taxon>Kitasatosporales</taxon>
        <taxon>Streptomycetaceae</taxon>
        <taxon>Streptomyces</taxon>
    </lineage>
</organism>
<accession>A0ABQ3DBS2</accession>
<keyword evidence="2" id="KW-1185">Reference proteome</keyword>
<evidence type="ECO:0000313" key="2">
    <source>
        <dbReference type="Proteomes" id="UP000653644"/>
    </source>
</evidence>
<protein>
    <submittedName>
        <fullName evidence="1">Uncharacterized protein</fullName>
    </submittedName>
</protein>